<dbReference type="PANTHER" id="PTHR43616:SF5">
    <property type="entry name" value="GLYCEROL DEHYDROGENASE 1"/>
    <property type="match status" value="1"/>
</dbReference>
<keyword evidence="2" id="KW-0444">Lipid biosynthesis</keyword>
<evidence type="ECO:0000256" key="2">
    <source>
        <dbReference type="ARBA" id="ARBA00022516"/>
    </source>
</evidence>
<evidence type="ECO:0000256" key="4">
    <source>
        <dbReference type="ARBA" id="ARBA00022857"/>
    </source>
</evidence>
<dbReference type="EMBL" id="UESZ01000001">
    <property type="protein sequence ID" value="SSA34260.1"/>
    <property type="molecule type" value="Genomic_DNA"/>
</dbReference>
<evidence type="ECO:0000256" key="9">
    <source>
        <dbReference type="ARBA" id="ARBA00023264"/>
    </source>
</evidence>
<dbReference type="PANTHER" id="PTHR43616">
    <property type="entry name" value="GLYCEROL DEHYDROGENASE"/>
    <property type="match status" value="1"/>
</dbReference>
<dbReference type="OrthoDB" id="4661864at2"/>
<gene>
    <name evidence="10" type="ORF">SAMN04489750_1568</name>
</gene>
<dbReference type="GO" id="GO:0046872">
    <property type="term" value="F:metal ion binding"/>
    <property type="evidence" value="ECO:0007669"/>
    <property type="project" value="UniProtKB-KW"/>
</dbReference>
<dbReference type="Proteomes" id="UP000250028">
    <property type="component" value="Unassembled WGS sequence"/>
</dbReference>
<keyword evidence="9" id="KW-1208">Phospholipid metabolism</keyword>
<keyword evidence="11" id="KW-1185">Reference proteome</keyword>
<proteinExistence type="predicted"/>
<dbReference type="GO" id="GO:0016614">
    <property type="term" value="F:oxidoreductase activity, acting on CH-OH group of donors"/>
    <property type="evidence" value="ECO:0007669"/>
    <property type="project" value="InterPro"/>
</dbReference>
<dbReference type="GO" id="GO:0008654">
    <property type="term" value="P:phospholipid biosynthetic process"/>
    <property type="evidence" value="ECO:0007669"/>
    <property type="project" value="UniProtKB-KW"/>
</dbReference>
<evidence type="ECO:0000256" key="6">
    <source>
        <dbReference type="ARBA" id="ARBA00023027"/>
    </source>
</evidence>
<evidence type="ECO:0000256" key="5">
    <source>
        <dbReference type="ARBA" id="ARBA00023002"/>
    </source>
</evidence>
<reference evidence="11" key="1">
    <citation type="submission" date="2016-10" db="EMBL/GenBank/DDBJ databases">
        <authorList>
            <person name="Varghese N."/>
            <person name="Submissions S."/>
        </authorList>
    </citation>
    <scope>NUCLEOTIDE SEQUENCE [LARGE SCALE GENOMIC DNA]</scope>
    <source>
        <strain evidence="11">DSM 22951</strain>
    </source>
</reference>
<organism evidence="10 11">
    <name type="scientific">Branchiibius hedensis</name>
    <dbReference type="NCBI Taxonomy" id="672460"/>
    <lineage>
        <taxon>Bacteria</taxon>
        <taxon>Bacillati</taxon>
        <taxon>Actinomycetota</taxon>
        <taxon>Actinomycetes</taxon>
        <taxon>Micrococcales</taxon>
        <taxon>Dermacoccaceae</taxon>
        <taxon>Branchiibius</taxon>
    </lineage>
</organism>
<keyword evidence="4" id="KW-0521">NADP</keyword>
<dbReference type="SUPFAM" id="SSF56796">
    <property type="entry name" value="Dehydroquinate synthase-like"/>
    <property type="match status" value="1"/>
</dbReference>
<evidence type="ECO:0000256" key="1">
    <source>
        <dbReference type="ARBA" id="ARBA00022490"/>
    </source>
</evidence>
<dbReference type="Gene3D" id="1.20.1090.10">
    <property type="entry name" value="Dehydroquinate synthase-like - alpha domain"/>
    <property type="match status" value="1"/>
</dbReference>
<evidence type="ECO:0000256" key="7">
    <source>
        <dbReference type="ARBA" id="ARBA00023098"/>
    </source>
</evidence>
<dbReference type="Gene3D" id="3.40.50.1970">
    <property type="match status" value="1"/>
</dbReference>
<evidence type="ECO:0000313" key="10">
    <source>
        <dbReference type="EMBL" id="SSA34260.1"/>
    </source>
</evidence>
<accession>A0A2Y8ZPK4</accession>
<dbReference type="Pfam" id="PF13685">
    <property type="entry name" value="Fe-ADH_2"/>
    <property type="match status" value="1"/>
</dbReference>
<dbReference type="AlphaFoldDB" id="A0A2Y8ZPK4"/>
<dbReference type="InterPro" id="IPR016205">
    <property type="entry name" value="Glycerol_DH"/>
</dbReference>
<evidence type="ECO:0000313" key="11">
    <source>
        <dbReference type="Proteomes" id="UP000250028"/>
    </source>
</evidence>
<name>A0A2Y8ZPK4_9MICO</name>
<protein>
    <submittedName>
        <fullName evidence="10">Glycerol-1-phosphate dehydrogenase [NAD(P)+]</fullName>
    </submittedName>
</protein>
<evidence type="ECO:0000256" key="8">
    <source>
        <dbReference type="ARBA" id="ARBA00023209"/>
    </source>
</evidence>
<keyword evidence="3" id="KW-0479">Metal-binding</keyword>
<evidence type="ECO:0000256" key="3">
    <source>
        <dbReference type="ARBA" id="ARBA00022723"/>
    </source>
</evidence>
<dbReference type="RefSeq" id="WP_109684841.1">
    <property type="nucleotide sequence ID" value="NZ_QGDN01000001.1"/>
</dbReference>
<keyword evidence="5" id="KW-0560">Oxidoreductase</keyword>
<dbReference type="InterPro" id="IPR032837">
    <property type="entry name" value="G1PDH"/>
</dbReference>
<keyword evidence="1" id="KW-0963">Cytoplasm</keyword>
<keyword evidence="7" id="KW-0443">Lipid metabolism</keyword>
<sequence length="464" mass="48913">MFRSTIAGDEVPSRHALDIPGAQVPMHVLARPGAVHDLATILDSAGPFTRVALLTDDVAKTFAGGDVLDCVRRALPAGPNIRELVVQTGDHGLTLDETVVESVVARAAGVDLVLGVGSGTICDLAKQLGATLDVPVILVQTAASVNGYSDSLSVLVRSGAKRTIPSTWPHTLIIDHDILAGAPHRQTRAGVGDAIAAWCAPADWYLACATGLDSAAYRSDAVDAVLSAAARLEAVDPESPSGLAALAETLTLGGLAIGVTGTTATLSGTEHLVSHLLDMAAMARGTDHDLHGAQVGVASVLSAALWEVSLDELDLGAVSPDLCGTPPGLEQAVLSSWSVVDESGRVGQECLTAVLRKAASWDQHRSSGALRRVWSDWARYETALRSLVRTPEEVVAVLRRWGAPTRFRDLTPPVDEDRVRWVLRTLPLMRDRFTLTDVLYFTGRWDDAVIDRVLERAAAAGGGL</sequence>
<keyword evidence="8" id="KW-0594">Phospholipid biosynthesis</keyword>
<keyword evidence="6" id="KW-0520">NAD</keyword>